<dbReference type="Proteomes" id="UP000194266">
    <property type="component" value="Unassembled WGS sequence"/>
</dbReference>
<accession>A0ABX3Y826</accession>
<evidence type="ECO:0000313" key="3">
    <source>
        <dbReference type="Proteomes" id="UP000194266"/>
    </source>
</evidence>
<dbReference type="EMBL" id="MRYD01000364">
    <property type="protein sequence ID" value="OSZ56013.1"/>
    <property type="molecule type" value="Genomic_DNA"/>
</dbReference>
<name>A0ABX3Y826_9ACTN</name>
<keyword evidence="3" id="KW-1185">Reference proteome</keyword>
<feature type="region of interest" description="Disordered" evidence="1">
    <location>
        <begin position="1"/>
        <end position="69"/>
    </location>
</feature>
<feature type="compositionally biased region" description="Basic and acidic residues" evidence="1">
    <location>
        <begin position="31"/>
        <end position="40"/>
    </location>
</feature>
<organism evidence="2 3">
    <name type="scientific">Streptomyces pharetrae CZA14</name>
    <dbReference type="NCBI Taxonomy" id="1144883"/>
    <lineage>
        <taxon>Bacteria</taxon>
        <taxon>Bacillati</taxon>
        <taxon>Actinomycetota</taxon>
        <taxon>Actinomycetes</taxon>
        <taxon>Kitasatosporales</taxon>
        <taxon>Streptomycetaceae</taxon>
        <taxon>Streptomyces</taxon>
    </lineage>
</organism>
<evidence type="ECO:0000256" key="1">
    <source>
        <dbReference type="SAM" id="MobiDB-lite"/>
    </source>
</evidence>
<evidence type="ECO:0000313" key="2">
    <source>
        <dbReference type="EMBL" id="OSZ56013.1"/>
    </source>
</evidence>
<comment type="caution">
    <text evidence="2">The sequence shown here is derived from an EMBL/GenBank/DDBJ whole genome shotgun (WGS) entry which is preliminary data.</text>
</comment>
<protein>
    <submittedName>
        <fullName evidence="2">Uncharacterized protein</fullName>
    </submittedName>
</protein>
<reference evidence="2 3" key="1">
    <citation type="submission" date="2016-12" db="EMBL/GenBank/DDBJ databases">
        <title>Genome Mining:The Detection of Biosynthetic Gene Clusters to Aid in the Expression of Curamycin A produced by Streptomyces sp. strain CZA14.</title>
        <authorList>
            <person name="Durrell K.A."/>
            <person name="Kirby B.M."/>
            <person name="Khan W."/>
            <person name="Mthethwa T."/>
            <person name="Le Roes-Hill M."/>
        </authorList>
    </citation>
    <scope>NUCLEOTIDE SEQUENCE [LARGE SCALE GENOMIC DNA]</scope>
    <source>
        <strain evidence="2 3">CZA14</strain>
    </source>
</reference>
<feature type="compositionally biased region" description="Basic and acidic residues" evidence="1">
    <location>
        <begin position="8"/>
        <end position="20"/>
    </location>
</feature>
<sequence>MSAGSERQPVHREPRPRGDDFAPAAPAVSGLDRDPLRRAGLDPALALAQSAEDAGRDEGRERRSRPPAS</sequence>
<proteinExistence type="predicted"/>
<gene>
    <name evidence="2" type="ORF">OQI_35330</name>
</gene>